<evidence type="ECO:0000313" key="2">
    <source>
        <dbReference type="EMBL" id="MBE9607993.1"/>
    </source>
</evidence>
<sequence>MPEQSPLSFNPDWQLAQINVGHALAPLDDPRMAGFTGELDALNALAERSPGFIWRLQDDSGNATSILAGSDPLLLVNMSVWQSVDSLEGYVYSGPHLASLKQRRQWFRKAEWPSLALWWIPAGHTPSVSEGMSKLELLRQQGPNPQAFSFASRWPEPESATSTP</sequence>
<gene>
    <name evidence="2" type="ORF">INR99_01400</name>
</gene>
<dbReference type="Proteomes" id="UP000604481">
    <property type="component" value="Unassembled WGS sequence"/>
</dbReference>
<dbReference type="Pfam" id="PF11695">
    <property type="entry name" value="DUF3291"/>
    <property type="match status" value="1"/>
</dbReference>
<comment type="caution">
    <text evidence="2">The sequence shown here is derived from an EMBL/GenBank/DDBJ whole genome shotgun (WGS) entry which is preliminary data.</text>
</comment>
<dbReference type="RefSeq" id="WP_194114500.1">
    <property type="nucleotide sequence ID" value="NZ_JADFUA010000001.1"/>
</dbReference>
<accession>A0A8J7K7F9</accession>
<protein>
    <submittedName>
        <fullName evidence="2">DUF3291 domain-containing protein</fullName>
    </submittedName>
</protein>
<organism evidence="2 3">
    <name type="scientific">Chitinilyticum piscinae</name>
    <dbReference type="NCBI Taxonomy" id="2866724"/>
    <lineage>
        <taxon>Bacteria</taxon>
        <taxon>Pseudomonadati</taxon>
        <taxon>Pseudomonadota</taxon>
        <taxon>Betaproteobacteria</taxon>
        <taxon>Neisseriales</taxon>
        <taxon>Chitinibacteraceae</taxon>
        <taxon>Chitinilyticum</taxon>
    </lineage>
</organism>
<keyword evidence="3" id="KW-1185">Reference proteome</keyword>
<name>A0A8J7K7F9_9NEIS</name>
<dbReference type="InterPro" id="IPR021708">
    <property type="entry name" value="DUF3291"/>
</dbReference>
<proteinExistence type="predicted"/>
<dbReference type="InterPro" id="IPR011008">
    <property type="entry name" value="Dimeric_a/b-barrel"/>
</dbReference>
<reference evidence="2 3" key="1">
    <citation type="submission" date="2020-10" db="EMBL/GenBank/DDBJ databases">
        <title>The genome sequence of Chitinilyticum litopenaei 4Y14.</title>
        <authorList>
            <person name="Liu Y."/>
        </authorList>
    </citation>
    <scope>NUCLEOTIDE SEQUENCE [LARGE SCALE GENOMIC DNA]</scope>
    <source>
        <strain evidence="2 3">4Y14</strain>
    </source>
</reference>
<feature type="domain" description="DUF3291" evidence="1">
    <location>
        <begin position="15"/>
        <end position="152"/>
    </location>
</feature>
<evidence type="ECO:0000259" key="1">
    <source>
        <dbReference type="Pfam" id="PF11695"/>
    </source>
</evidence>
<evidence type="ECO:0000313" key="3">
    <source>
        <dbReference type="Proteomes" id="UP000604481"/>
    </source>
</evidence>
<dbReference type="AlphaFoldDB" id="A0A8J7K7F9"/>
<dbReference type="EMBL" id="JADFUA010000001">
    <property type="protein sequence ID" value="MBE9607993.1"/>
    <property type="molecule type" value="Genomic_DNA"/>
</dbReference>
<dbReference type="SUPFAM" id="SSF54909">
    <property type="entry name" value="Dimeric alpha+beta barrel"/>
    <property type="match status" value="1"/>
</dbReference>